<comment type="pathway">
    <text evidence="9">tRNA modification; N(7)-methylguanine-tRNA biosynthesis.</text>
</comment>
<keyword evidence="3 9" id="KW-0489">Methyltransferase</keyword>
<evidence type="ECO:0000256" key="7">
    <source>
        <dbReference type="ARBA" id="ARBA00022884"/>
    </source>
</evidence>
<evidence type="ECO:0000256" key="1">
    <source>
        <dbReference type="ARBA" id="ARBA00000142"/>
    </source>
</evidence>
<feature type="chain" id="PRO_5032382592" description="tRNA (guanine-N(7)-)-methyltransferase" evidence="11">
    <location>
        <begin position="19"/>
        <end position="404"/>
    </location>
</feature>
<dbReference type="PROSITE" id="PS51625">
    <property type="entry name" value="SAM_MT_TRMB"/>
    <property type="match status" value="1"/>
</dbReference>
<dbReference type="Proteomes" id="UP000604046">
    <property type="component" value="Unassembled WGS sequence"/>
</dbReference>
<protein>
    <recommendedName>
        <fullName evidence="9">tRNA (guanine-N(7)-)-methyltransferase</fullName>
        <ecNumber evidence="9">2.1.1.33</ecNumber>
    </recommendedName>
    <alternativeName>
        <fullName evidence="9">tRNA (guanine(46)-N(7))-methyltransferase</fullName>
    </alternativeName>
    <alternativeName>
        <fullName evidence="9">tRNA(m7G46)-methyltransferase</fullName>
    </alternativeName>
</protein>
<evidence type="ECO:0000256" key="10">
    <source>
        <dbReference type="SAM" id="Phobius"/>
    </source>
</evidence>
<dbReference type="OrthoDB" id="47276at2759"/>
<dbReference type="GO" id="GO:0008176">
    <property type="term" value="F:tRNA (guanine(46)-N7)-methyltransferase activity"/>
    <property type="evidence" value="ECO:0007669"/>
    <property type="project" value="UniProtKB-UniRule"/>
</dbReference>
<keyword evidence="7 9" id="KW-0694">RNA-binding</keyword>
<feature type="binding site" evidence="9">
    <location>
        <begin position="275"/>
        <end position="276"/>
    </location>
    <ligand>
        <name>S-adenosyl-L-methionine</name>
        <dbReference type="ChEBI" id="CHEBI:59789"/>
    </ligand>
</feature>
<comment type="function">
    <text evidence="9">Catalyzes the formation of N(7)-methylguanine at position 46 (m7G46) in tRNA.</text>
</comment>
<keyword evidence="2 9" id="KW-0820">tRNA-binding</keyword>
<evidence type="ECO:0000256" key="6">
    <source>
        <dbReference type="ARBA" id="ARBA00022694"/>
    </source>
</evidence>
<feature type="active site" evidence="9">
    <location>
        <position position="298"/>
    </location>
</feature>
<evidence type="ECO:0000256" key="2">
    <source>
        <dbReference type="ARBA" id="ARBA00022555"/>
    </source>
</evidence>
<comment type="subcellular location">
    <subcellularLocation>
        <location evidence="9">Nucleus</location>
    </subcellularLocation>
</comment>
<dbReference type="GO" id="GO:0000049">
    <property type="term" value="F:tRNA binding"/>
    <property type="evidence" value="ECO:0007669"/>
    <property type="project" value="UniProtKB-UniRule"/>
</dbReference>
<keyword evidence="13" id="KW-1185">Reference proteome</keyword>
<organism evidence="12 13">
    <name type="scientific">Symbiodinium natans</name>
    <dbReference type="NCBI Taxonomy" id="878477"/>
    <lineage>
        <taxon>Eukaryota</taxon>
        <taxon>Sar</taxon>
        <taxon>Alveolata</taxon>
        <taxon>Dinophyceae</taxon>
        <taxon>Suessiales</taxon>
        <taxon>Symbiodiniaceae</taxon>
        <taxon>Symbiodinium</taxon>
    </lineage>
</organism>
<dbReference type="HAMAP" id="MF_03055">
    <property type="entry name" value="tRNA_methyltr_TrmB_euk"/>
    <property type="match status" value="1"/>
</dbReference>
<dbReference type="SUPFAM" id="SSF53335">
    <property type="entry name" value="S-adenosyl-L-methionine-dependent methyltransferases"/>
    <property type="match status" value="1"/>
</dbReference>
<evidence type="ECO:0000256" key="4">
    <source>
        <dbReference type="ARBA" id="ARBA00022679"/>
    </source>
</evidence>
<name>A0A812T9J1_9DINO</name>
<dbReference type="InterPro" id="IPR003358">
    <property type="entry name" value="tRNA_(Gua-N-7)_MeTrfase_Trmb"/>
</dbReference>
<evidence type="ECO:0000256" key="3">
    <source>
        <dbReference type="ARBA" id="ARBA00022603"/>
    </source>
</evidence>
<keyword evidence="4 9" id="KW-0808">Transferase</keyword>
<keyword evidence="5 9" id="KW-0949">S-adenosyl-L-methionine</keyword>
<feature type="signal peptide" evidence="11">
    <location>
        <begin position="1"/>
        <end position="18"/>
    </location>
</feature>
<feature type="transmembrane region" description="Helical" evidence="10">
    <location>
        <begin position="310"/>
        <end position="332"/>
    </location>
</feature>
<dbReference type="PANTHER" id="PTHR23417">
    <property type="entry name" value="3-DEOXY-D-MANNO-OCTULOSONIC-ACID TRANSFERASE/TRNA GUANINE-N 7 - -METHYLTRANSFERASE"/>
    <property type="match status" value="1"/>
</dbReference>
<evidence type="ECO:0000313" key="13">
    <source>
        <dbReference type="Proteomes" id="UP000604046"/>
    </source>
</evidence>
<keyword evidence="10" id="KW-0472">Membrane</keyword>
<gene>
    <name evidence="12" type="ORF">SNAT2548_LOCUS29276</name>
</gene>
<feature type="binding site" evidence="9">
    <location>
        <begin position="373"/>
        <end position="375"/>
    </location>
    <ligand>
        <name>S-adenosyl-L-methionine</name>
        <dbReference type="ChEBI" id="CHEBI:59789"/>
    </ligand>
</feature>
<dbReference type="AlphaFoldDB" id="A0A812T9J1"/>
<keyword evidence="10" id="KW-1133">Transmembrane helix</keyword>
<feature type="binding site" evidence="9">
    <location>
        <position position="295"/>
    </location>
    <ligand>
        <name>S-adenosyl-L-methionine</name>
        <dbReference type="ChEBI" id="CHEBI:59789"/>
    </ligand>
</feature>
<dbReference type="Pfam" id="PF02390">
    <property type="entry name" value="Methyltransf_4"/>
    <property type="match status" value="1"/>
</dbReference>
<accession>A0A812T9J1</accession>
<evidence type="ECO:0000256" key="9">
    <source>
        <dbReference type="HAMAP-Rule" id="MF_03055"/>
    </source>
</evidence>
<sequence length="404" mass="45081">MIAKAALIWFLSATEGYAVGTKFLQKKRGLPVEPFGHRSEQTTKPLFQVLDLKKPTVVEGQCLCPTGQFWNIKEGLCFKKYGAGIGCEAFPPEYQKHICQDGLQCRAENGSNASCVACAHATALSYRMQQQSASLSQGISDRKLSEGLACCGPCSVLRCSASPDHVDWSAHFPFFFECPQDRLQLNTAENPIEYPGVVPDERNGKAGPHQVRFLDVGCGFGGLLMALSPKFPDKLMLGMEIREQVTNYVGKRIQAMRQGAEGEPSHHNVSVIRTNAMKFLPNYFRKGQLEKMFFCFPDPHFKRKNARRRIISYGLLSVYAYVMAPGGLLYHATDVKDLHEWMDTACEEHPLFRRVPPEELEGDACLEAVTAETEEAKRVKNLGRFGHDVYFSVFRRVGPLSDGG</sequence>
<dbReference type="InterPro" id="IPR029063">
    <property type="entry name" value="SAM-dependent_MTases_sf"/>
</dbReference>
<reference evidence="12" key="1">
    <citation type="submission" date="2021-02" db="EMBL/GenBank/DDBJ databases">
        <authorList>
            <person name="Dougan E. K."/>
            <person name="Rhodes N."/>
            <person name="Thang M."/>
            <person name="Chan C."/>
        </authorList>
    </citation>
    <scope>NUCLEOTIDE SEQUENCE</scope>
</reference>
<dbReference type="GO" id="GO:0005634">
    <property type="term" value="C:nucleus"/>
    <property type="evidence" value="ECO:0007669"/>
    <property type="project" value="UniProtKB-SubCell"/>
</dbReference>
<dbReference type="InterPro" id="IPR025763">
    <property type="entry name" value="Trm8_euk"/>
</dbReference>
<dbReference type="PANTHER" id="PTHR23417:SF16">
    <property type="entry name" value="TRNA (GUANINE-N(7)-)-METHYLTRANSFERASE"/>
    <property type="match status" value="1"/>
</dbReference>
<keyword evidence="10" id="KW-0812">Transmembrane</keyword>
<feature type="binding site" evidence="9">
    <location>
        <begin position="240"/>
        <end position="241"/>
    </location>
    <ligand>
        <name>S-adenosyl-L-methionine</name>
        <dbReference type="ChEBI" id="CHEBI:59789"/>
    </ligand>
</feature>
<dbReference type="UniPathway" id="UPA00989"/>
<evidence type="ECO:0000256" key="11">
    <source>
        <dbReference type="SAM" id="SignalP"/>
    </source>
</evidence>
<comment type="similarity">
    <text evidence="9">Belongs to the class I-like SAM-binding methyltransferase superfamily. TrmB family.</text>
</comment>
<evidence type="ECO:0000256" key="8">
    <source>
        <dbReference type="ARBA" id="ARBA00023242"/>
    </source>
</evidence>
<dbReference type="GO" id="GO:0043527">
    <property type="term" value="C:tRNA methyltransferase complex"/>
    <property type="evidence" value="ECO:0007669"/>
    <property type="project" value="TreeGrafter"/>
</dbReference>
<keyword evidence="11" id="KW-0732">Signal</keyword>
<dbReference type="EMBL" id="CAJNDS010002549">
    <property type="protein sequence ID" value="CAE7522995.1"/>
    <property type="molecule type" value="Genomic_DNA"/>
</dbReference>
<proteinExistence type="inferred from homology"/>
<evidence type="ECO:0000313" key="12">
    <source>
        <dbReference type="EMBL" id="CAE7522995.1"/>
    </source>
</evidence>
<feature type="binding site" evidence="9">
    <location>
        <position position="217"/>
    </location>
    <ligand>
        <name>S-adenosyl-L-methionine</name>
        <dbReference type="ChEBI" id="CHEBI:59789"/>
    </ligand>
</feature>
<dbReference type="NCBIfam" id="TIGR00091">
    <property type="entry name" value="tRNA (guanosine(46)-N7)-methyltransferase TrmB"/>
    <property type="match status" value="1"/>
</dbReference>
<keyword evidence="6 9" id="KW-0819">tRNA processing</keyword>
<dbReference type="Gene3D" id="3.40.50.150">
    <property type="entry name" value="Vaccinia Virus protein VP39"/>
    <property type="match status" value="1"/>
</dbReference>
<keyword evidence="8 9" id="KW-0539">Nucleus</keyword>
<comment type="catalytic activity">
    <reaction evidence="1 9">
        <text>guanosine(46) in tRNA + S-adenosyl-L-methionine = N(7)-methylguanosine(46) in tRNA + S-adenosyl-L-homocysteine</text>
        <dbReference type="Rhea" id="RHEA:42708"/>
        <dbReference type="Rhea" id="RHEA-COMP:10188"/>
        <dbReference type="Rhea" id="RHEA-COMP:10189"/>
        <dbReference type="ChEBI" id="CHEBI:57856"/>
        <dbReference type="ChEBI" id="CHEBI:59789"/>
        <dbReference type="ChEBI" id="CHEBI:74269"/>
        <dbReference type="ChEBI" id="CHEBI:74480"/>
        <dbReference type="EC" id="2.1.1.33"/>
    </reaction>
</comment>
<comment type="caution">
    <text evidence="12">The sequence shown here is derived from an EMBL/GenBank/DDBJ whole genome shotgun (WGS) entry which is preliminary data.</text>
</comment>
<evidence type="ECO:0000256" key="5">
    <source>
        <dbReference type="ARBA" id="ARBA00022691"/>
    </source>
</evidence>
<dbReference type="CDD" id="cd02440">
    <property type="entry name" value="AdoMet_MTases"/>
    <property type="match status" value="1"/>
</dbReference>
<dbReference type="EC" id="2.1.1.33" evidence="9"/>